<name>A0A2M7REQ5_9BACT</name>
<dbReference type="InterPro" id="IPR005727">
    <property type="entry name" value="Ribosomal_uL22_bac/chlpt-type"/>
</dbReference>
<dbReference type="EMBL" id="PFMC01000056">
    <property type="protein sequence ID" value="PIY94826.1"/>
    <property type="molecule type" value="Genomic_DNA"/>
</dbReference>
<comment type="function">
    <text evidence="7 10">This protein binds specifically to 23S rRNA; its binding is stimulated by other ribosomal proteins, e.g., L4, L17, and L20. It is important during the early stages of 50S assembly. It makes multiple contacts with different domains of the 23S rRNA in the assembled 50S subunit and ribosome.</text>
</comment>
<gene>
    <name evidence="7" type="primary">rplV</name>
    <name evidence="12" type="ORF">COY67_02015</name>
</gene>
<dbReference type="GO" id="GO:0022625">
    <property type="term" value="C:cytosolic large ribosomal subunit"/>
    <property type="evidence" value="ECO:0007669"/>
    <property type="project" value="TreeGrafter"/>
</dbReference>
<dbReference type="GO" id="GO:0006412">
    <property type="term" value="P:translation"/>
    <property type="evidence" value="ECO:0007669"/>
    <property type="project" value="UniProtKB-UniRule"/>
</dbReference>
<sequence>MDIKANVKYIRMSSTKANLVAALVRGKQVNEALDILRFNVKRPSIYIEKLLHSAIANAKHNFEVKEEDLYIKELKADRGPVLKRWQPRAFGRAGQIRKPLTHVSIILTADDKKVKQKDQQQKEVKIVKGEADDIKGERKKDKKKTDSQGVKKFSFKKGDNQSKFQRRTGDK</sequence>
<dbReference type="InterPro" id="IPR001063">
    <property type="entry name" value="Ribosomal_uL22"/>
</dbReference>
<dbReference type="Gene3D" id="3.90.470.10">
    <property type="entry name" value="Ribosomal protein L22/L17"/>
    <property type="match status" value="1"/>
</dbReference>
<evidence type="ECO:0000256" key="11">
    <source>
        <dbReference type="SAM" id="MobiDB-lite"/>
    </source>
</evidence>
<reference evidence="13" key="1">
    <citation type="submission" date="2017-09" db="EMBL/GenBank/DDBJ databases">
        <title>Depth-based differentiation of microbial function through sediment-hosted aquifers and enrichment of novel symbionts in the deep terrestrial subsurface.</title>
        <authorList>
            <person name="Probst A.J."/>
            <person name="Ladd B."/>
            <person name="Jarett J.K."/>
            <person name="Geller-Mcgrath D.E."/>
            <person name="Sieber C.M.K."/>
            <person name="Emerson J.B."/>
            <person name="Anantharaman K."/>
            <person name="Thomas B.C."/>
            <person name="Malmstrom R."/>
            <person name="Stieglmeier M."/>
            <person name="Klingl A."/>
            <person name="Woyke T."/>
            <person name="Ryan C.M."/>
            <person name="Banfield J.F."/>
        </authorList>
    </citation>
    <scope>NUCLEOTIDE SEQUENCE [LARGE SCALE GENOMIC DNA]</scope>
</reference>
<evidence type="ECO:0000256" key="10">
    <source>
        <dbReference type="RuleBase" id="RU004008"/>
    </source>
</evidence>
<proteinExistence type="inferred from homology"/>
<accession>A0A2M7REQ5</accession>
<dbReference type="NCBIfam" id="TIGR01044">
    <property type="entry name" value="rplV_bact"/>
    <property type="match status" value="1"/>
</dbReference>
<dbReference type="SUPFAM" id="SSF54843">
    <property type="entry name" value="Ribosomal protein L22"/>
    <property type="match status" value="1"/>
</dbReference>
<evidence type="ECO:0000313" key="12">
    <source>
        <dbReference type="EMBL" id="PIY94826.1"/>
    </source>
</evidence>
<comment type="similarity">
    <text evidence="1 7 8">Belongs to the universal ribosomal protein uL22 family.</text>
</comment>
<dbReference type="HAMAP" id="MF_01331_B">
    <property type="entry name" value="Ribosomal_uL22_B"/>
    <property type="match status" value="1"/>
</dbReference>
<dbReference type="PANTHER" id="PTHR13501">
    <property type="entry name" value="CHLOROPLAST 50S RIBOSOMAL PROTEIN L22-RELATED"/>
    <property type="match status" value="1"/>
</dbReference>
<evidence type="ECO:0000256" key="9">
    <source>
        <dbReference type="RuleBase" id="RU004006"/>
    </source>
</evidence>
<organism evidence="12 13">
    <name type="scientific">Candidatus Komeilibacteria bacterium CG_4_10_14_0_8_um_filter_37_78</name>
    <dbReference type="NCBI Taxonomy" id="1974471"/>
    <lineage>
        <taxon>Bacteria</taxon>
        <taxon>Candidatus Komeiliibacteriota</taxon>
    </lineage>
</organism>
<dbReference type="AlphaFoldDB" id="A0A2M7REQ5"/>
<evidence type="ECO:0000256" key="1">
    <source>
        <dbReference type="ARBA" id="ARBA00009451"/>
    </source>
</evidence>
<comment type="function">
    <text evidence="7">The globular domain of the protein is located near the polypeptide exit tunnel on the outside of the subunit, while an extended beta-hairpin is found that lines the wall of the exit tunnel in the center of the 70S ribosome.</text>
</comment>
<feature type="compositionally biased region" description="Basic and acidic residues" evidence="11">
    <location>
        <begin position="129"/>
        <end position="146"/>
    </location>
</feature>
<dbReference type="InterPro" id="IPR036394">
    <property type="entry name" value="Ribosomal_uL22_sf"/>
</dbReference>
<comment type="caution">
    <text evidence="12">The sequence shown here is derived from an EMBL/GenBank/DDBJ whole genome shotgun (WGS) entry which is preliminary data.</text>
</comment>
<keyword evidence="4 7" id="KW-0689">Ribosomal protein</keyword>
<dbReference type="CDD" id="cd00336">
    <property type="entry name" value="Ribosomal_L22"/>
    <property type="match status" value="1"/>
</dbReference>
<dbReference type="PANTHER" id="PTHR13501:SF8">
    <property type="entry name" value="LARGE RIBOSOMAL SUBUNIT PROTEIN UL22M"/>
    <property type="match status" value="1"/>
</dbReference>
<dbReference type="PROSITE" id="PS00464">
    <property type="entry name" value="RIBOSOMAL_L22"/>
    <property type="match status" value="1"/>
</dbReference>
<dbReference type="Proteomes" id="UP000228689">
    <property type="component" value="Unassembled WGS sequence"/>
</dbReference>
<keyword evidence="2 7" id="KW-0699">rRNA-binding</keyword>
<keyword evidence="3 7" id="KW-0694">RNA-binding</keyword>
<dbReference type="InterPro" id="IPR018260">
    <property type="entry name" value="Ribosomal_uL22_CS"/>
</dbReference>
<dbReference type="GO" id="GO:0019843">
    <property type="term" value="F:rRNA binding"/>
    <property type="evidence" value="ECO:0007669"/>
    <property type="project" value="UniProtKB-UniRule"/>
</dbReference>
<dbReference type="GO" id="GO:0003735">
    <property type="term" value="F:structural constituent of ribosome"/>
    <property type="evidence" value="ECO:0007669"/>
    <property type="project" value="InterPro"/>
</dbReference>
<evidence type="ECO:0000256" key="6">
    <source>
        <dbReference type="ARBA" id="ARBA00035207"/>
    </source>
</evidence>
<protein>
    <recommendedName>
        <fullName evidence="6 7">Large ribosomal subunit protein uL22</fullName>
    </recommendedName>
</protein>
<evidence type="ECO:0000256" key="8">
    <source>
        <dbReference type="RuleBase" id="RU004005"/>
    </source>
</evidence>
<evidence type="ECO:0000313" key="13">
    <source>
        <dbReference type="Proteomes" id="UP000228689"/>
    </source>
</evidence>
<feature type="region of interest" description="Disordered" evidence="11">
    <location>
        <begin position="129"/>
        <end position="171"/>
    </location>
</feature>
<comment type="subunit">
    <text evidence="7 9">Part of the 50S ribosomal subunit.</text>
</comment>
<keyword evidence="5 7" id="KW-0687">Ribonucleoprotein</keyword>
<evidence type="ECO:0000256" key="7">
    <source>
        <dbReference type="HAMAP-Rule" id="MF_01331"/>
    </source>
</evidence>
<evidence type="ECO:0000256" key="3">
    <source>
        <dbReference type="ARBA" id="ARBA00022884"/>
    </source>
</evidence>
<evidence type="ECO:0000256" key="4">
    <source>
        <dbReference type="ARBA" id="ARBA00022980"/>
    </source>
</evidence>
<evidence type="ECO:0000256" key="2">
    <source>
        <dbReference type="ARBA" id="ARBA00022730"/>
    </source>
</evidence>
<dbReference type="InterPro" id="IPR047867">
    <property type="entry name" value="Ribosomal_uL22_bac/org-type"/>
</dbReference>
<dbReference type="Pfam" id="PF00237">
    <property type="entry name" value="Ribosomal_L22"/>
    <property type="match status" value="1"/>
</dbReference>
<evidence type="ECO:0000256" key="5">
    <source>
        <dbReference type="ARBA" id="ARBA00023274"/>
    </source>
</evidence>